<feature type="transmembrane region" description="Helical" evidence="6">
    <location>
        <begin position="284"/>
        <end position="304"/>
    </location>
</feature>
<keyword evidence="4 6" id="KW-1133">Transmembrane helix</keyword>
<dbReference type="Proteomes" id="UP001306508">
    <property type="component" value="Unassembled WGS sequence"/>
</dbReference>
<gene>
    <name evidence="7" type="ORF">RI543_003651</name>
</gene>
<feature type="transmembrane region" description="Helical" evidence="6">
    <location>
        <begin position="106"/>
        <end position="131"/>
    </location>
</feature>
<protein>
    <recommendedName>
        <fullName evidence="6">GDT1 family protein</fullName>
    </recommendedName>
</protein>
<dbReference type="EMBL" id="JAWIZZ010000048">
    <property type="protein sequence ID" value="KAK5779031.1"/>
    <property type="molecule type" value="Genomic_DNA"/>
</dbReference>
<dbReference type="GO" id="GO:0032468">
    <property type="term" value="P:Golgi calcium ion homeostasis"/>
    <property type="evidence" value="ECO:0007669"/>
    <property type="project" value="TreeGrafter"/>
</dbReference>
<comment type="caution">
    <text evidence="7">The sequence shown here is derived from an EMBL/GenBank/DDBJ whole genome shotgun (WGS) entry which is preliminary data.</text>
</comment>
<reference evidence="8" key="1">
    <citation type="submission" date="2023-07" db="EMBL/GenBank/DDBJ databases">
        <title>A draft genome of Kazachstania heterogenica Y-27499.</title>
        <authorList>
            <person name="Donic C."/>
            <person name="Kralova J.S."/>
            <person name="Fidel L."/>
            <person name="Ben-Dor S."/>
            <person name="Jung S."/>
        </authorList>
    </citation>
    <scope>NUCLEOTIDE SEQUENCE [LARGE SCALE GENOMIC DNA]</scope>
    <source>
        <strain evidence="8">Y27499</strain>
    </source>
</reference>
<dbReference type="InterPro" id="IPR036259">
    <property type="entry name" value="MFS_trans_sf"/>
</dbReference>
<sequence length="306" mass="33501">MSECVLLSKILMALCKTVLNSIYESNLVELYVLSLKEIIWIAAADLTAAAVANNFNSNEIGLQNENRSSNDRLNSFFMAVSMIGLSEIGDKTFLIAVLMAMRHSRLFVFSSAASSLAIMTILSGIVGHAVISFISERYTAFLAALLFLIFGYKLTMEGLEMSKDAGVEEEMAEVEEELAANDMNSRLDDMESGSVLNAKKQQPSVLNKIYDLAALIFSPAWVQIFVLNFFAELGDRSQISIIALASDNNYRFTIAGAVVGHLICCGFAVIGGKYLASKISMRTVTLAGAFCFFLFAVIYLYSAFTF</sequence>
<evidence type="ECO:0000256" key="5">
    <source>
        <dbReference type="ARBA" id="ARBA00023136"/>
    </source>
</evidence>
<feature type="transmembrane region" description="Helical" evidence="6">
    <location>
        <begin position="250"/>
        <end position="272"/>
    </location>
</feature>
<dbReference type="GO" id="GO:0015085">
    <property type="term" value="F:calcium ion transmembrane transporter activity"/>
    <property type="evidence" value="ECO:0007669"/>
    <property type="project" value="TreeGrafter"/>
</dbReference>
<dbReference type="Pfam" id="PF01169">
    <property type="entry name" value="GDT1"/>
    <property type="match status" value="2"/>
</dbReference>
<feature type="transmembrane region" description="Helical" evidence="6">
    <location>
        <begin position="209"/>
        <end position="230"/>
    </location>
</feature>
<dbReference type="GO" id="GO:0032472">
    <property type="term" value="P:Golgi calcium ion transport"/>
    <property type="evidence" value="ECO:0007669"/>
    <property type="project" value="TreeGrafter"/>
</dbReference>
<proteinExistence type="inferred from homology"/>
<dbReference type="GO" id="GO:0000329">
    <property type="term" value="C:fungal-type vacuole membrane"/>
    <property type="evidence" value="ECO:0007669"/>
    <property type="project" value="TreeGrafter"/>
</dbReference>
<evidence type="ECO:0000313" key="8">
    <source>
        <dbReference type="Proteomes" id="UP001306508"/>
    </source>
</evidence>
<dbReference type="GO" id="GO:0005384">
    <property type="term" value="F:manganese ion transmembrane transporter activity"/>
    <property type="evidence" value="ECO:0007669"/>
    <property type="project" value="TreeGrafter"/>
</dbReference>
<dbReference type="InterPro" id="IPR049555">
    <property type="entry name" value="GDT1-like_CS"/>
</dbReference>
<comment type="subcellular location">
    <subcellularLocation>
        <location evidence="1 6">Membrane</location>
        <topology evidence="1 6">Multi-pass membrane protein</topology>
    </subcellularLocation>
</comment>
<feature type="transmembrane region" description="Helical" evidence="6">
    <location>
        <begin position="137"/>
        <end position="155"/>
    </location>
</feature>
<organism evidence="7 8">
    <name type="scientific">Arxiozyma heterogenica</name>
    <dbReference type="NCBI Taxonomy" id="278026"/>
    <lineage>
        <taxon>Eukaryota</taxon>
        <taxon>Fungi</taxon>
        <taxon>Dikarya</taxon>
        <taxon>Ascomycota</taxon>
        <taxon>Saccharomycotina</taxon>
        <taxon>Saccharomycetes</taxon>
        <taxon>Saccharomycetales</taxon>
        <taxon>Saccharomycetaceae</taxon>
        <taxon>Arxiozyma</taxon>
    </lineage>
</organism>
<dbReference type="GO" id="GO:0005794">
    <property type="term" value="C:Golgi apparatus"/>
    <property type="evidence" value="ECO:0007669"/>
    <property type="project" value="TreeGrafter"/>
</dbReference>
<keyword evidence="5 6" id="KW-0472">Membrane</keyword>
<keyword evidence="3 6" id="KW-0812">Transmembrane</keyword>
<dbReference type="PROSITE" id="PS01214">
    <property type="entry name" value="UPF0016"/>
    <property type="match status" value="1"/>
</dbReference>
<name>A0AAN7W1C0_9SACH</name>
<dbReference type="PANTHER" id="PTHR12608">
    <property type="entry name" value="TRANSMEMBRANE PROTEIN HTP-1 RELATED"/>
    <property type="match status" value="1"/>
</dbReference>
<evidence type="ECO:0000256" key="1">
    <source>
        <dbReference type="ARBA" id="ARBA00004141"/>
    </source>
</evidence>
<evidence type="ECO:0000256" key="6">
    <source>
        <dbReference type="RuleBase" id="RU365102"/>
    </source>
</evidence>
<dbReference type="InterPro" id="IPR001727">
    <property type="entry name" value="GDT1-like"/>
</dbReference>
<evidence type="ECO:0000313" key="7">
    <source>
        <dbReference type="EMBL" id="KAK5779031.1"/>
    </source>
</evidence>
<dbReference type="SUPFAM" id="SSF103473">
    <property type="entry name" value="MFS general substrate transporter"/>
    <property type="match status" value="1"/>
</dbReference>
<keyword evidence="8" id="KW-1185">Reference proteome</keyword>
<evidence type="ECO:0000256" key="4">
    <source>
        <dbReference type="ARBA" id="ARBA00022989"/>
    </source>
</evidence>
<evidence type="ECO:0000256" key="3">
    <source>
        <dbReference type="ARBA" id="ARBA00022692"/>
    </source>
</evidence>
<comment type="similarity">
    <text evidence="2 6">Belongs to the GDT1 family.</text>
</comment>
<accession>A0AAN7W1C0</accession>
<dbReference type="AlphaFoldDB" id="A0AAN7W1C0"/>
<dbReference type="PANTHER" id="PTHR12608:SF1">
    <property type="entry name" value="TRANSMEMBRANE PROTEIN 165"/>
    <property type="match status" value="1"/>
</dbReference>
<evidence type="ECO:0000256" key="2">
    <source>
        <dbReference type="ARBA" id="ARBA00009190"/>
    </source>
</evidence>